<evidence type="ECO:0000256" key="6">
    <source>
        <dbReference type="ARBA" id="ARBA00022853"/>
    </source>
</evidence>
<feature type="region of interest" description="Disordered" evidence="9">
    <location>
        <begin position="293"/>
        <end position="312"/>
    </location>
</feature>
<accession>A0ABU6VU18</accession>
<evidence type="ECO:0000259" key="11">
    <source>
        <dbReference type="PROSITE" id="PS50829"/>
    </source>
</evidence>
<keyword evidence="4" id="KW-0808">Transferase</keyword>
<dbReference type="InterPro" id="IPR044570">
    <property type="entry name" value="Set1-like"/>
</dbReference>
<dbReference type="SUPFAM" id="SSF55277">
    <property type="entry name" value="GYF domain"/>
    <property type="match status" value="1"/>
</dbReference>
<sequence length="937" mass="104071">MISSQMLREERCWLYVDEKGMKRGPHSITELISWHHHGYLQDSSVISHFRNEYGSFVLVAAVNALKGYTSGTICKSGSHDNEVGGNVNLIGEISEDISSQLHMGVMKAARRVVLDGVISDIIADFFTEKKHKKQKLESSNQASETSVVDSKMSKVAAEISIDTTVPSEHAYSRIADDRACLKLSSSSSTNIKSVGSVENFWWSYSVVRKVLVDYCMQVMWNAVFFDPIAEYLCSWRKNKLWSHPKPQIFVNECGEYDRKIKSEALLLGTGCSKYPTDGCYQFGVLTTGTDSHSKLSSNVPKDRNSMEGQRVSGTYSNSQNLTGIIESVENELHFSSKVSLAEYVRSFVETEVNKIIHSPHEDKLNKVAVSVRGFSELHTEETLTKEILNDKLVATVKAKDSVCEPSLANHMSNVLSNAFEELCGGVDVVDEEEIGDLPPGFEENLHTIFPPPNLKFRPSRVAECNPKITEYVATALCRQKLHNEGLEEWKSAFFYSTLNQAIMSKKKRSHSGVHKKGKAKKARMENLNDATYGLGKMKGDAKSSSGVPIVNGKYTYHRKKLSQKELCSSQSASVDDSRPRKQNVSKLRNRVLGDLDEAAEVKIAAKRGKASVVKGKNHKSNKSKSSIPVNDDVVDVIKSNEKRLSVSTNNSVGMKKAVKSNVSDVLKSNEKRHSASTNNNVSMKKVAKSNGSEDTIKGKTAGHCSKQRPNANKMSKPKRKHSTDGSPSSHPAKALKLSNDGAKHGPSKQATVTRRSSVKSKPLNLCPRSDGCARTSIDGWEWHKWSRSPIPAHRARVRGISCVQNKCIDSDNILSQLSNNKGLSARTNRMKLRNLLAAAEGADLLKVPQLKARKKRLRFQRSKIHDWGLVAMEPIEAEDFVIEYVGELIRARISDIRELQYEKMGIGSSYLFRLDDGYVVDATKRGGIARFINHSCE</sequence>
<feature type="domain" description="GYF" evidence="11">
    <location>
        <begin position="10"/>
        <end position="66"/>
    </location>
</feature>
<feature type="region of interest" description="Disordered" evidence="9">
    <location>
        <begin position="658"/>
        <end position="764"/>
    </location>
</feature>
<keyword evidence="5" id="KW-0949">S-adenosyl-L-methionine</keyword>
<evidence type="ECO:0000256" key="9">
    <source>
        <dbReference type="SAM" id="MobiDB-lite"/>
    </source>
</evidence>
<dbReference type="PROSITE" id="PS50829">
    <property type="entry name" value="GYF"/>
    <property type="match status" value="1"/>
</dbReference>
<evidence type="ECO:0000256" key="3">
    <source>
        <dbReference type="ARBA" id="ARBA00022603"/>
    </source>
</evidence>
<comment type="caution">
    <text evidence="12">The sequence shown here is derived from an EMBL/GenBank/DDBJ whole genome shotgun (WGS) entry which is preliminary data.</text>
</comment>
<gene>
    <name evidence="12" type="ORF">PIB30_082301</name>
</gene>
<dbReference type="InterPro" id="IPR003169">
    <property type="entry name" value="GYF"/>
</dbReference>
<keyword evidence="7" id="KW-0539">Nucleus</keyword>
<evidence type="ECO:0000256" key="1">
    <source>
        <dbReference type="ARBA" id="ARBA00004123"/>
    </source>
</evidence>
<evidence type="ECO:0000256" key="8">
    <source>
        <dbReference type="ARBA" id="ARBA00047571"/>
    </source>
</evidence>
<dbReference type="PANTHER" id="PTHR45814:SF2">
    <property type="entry name" value="HISTONE-LYSINE N-METHYLTRANSFERASE SETD1"/>
    <property type="match status" value="1"/>
</dbReference>
<keyword evidence="13" id="KW-1185">Reference proteome</keyword>
<comment type="catalytic activity">
    <reaction evidence="8">
        <text>L-lysyl(4)-[histone H3] + 3 S-adenosyl-L-methionine = N(6),N(6),N(6)-trimethyl-L-lysyl(4)-[histone H3] + 3 S-adenosyl-L-homocysteine + 3 H(+)</text>
        <dbReference type="Rhea" id="RHEA:60260"/>
        <dbReference type="Rhea" id="RHEA-COMP:15537"/>
        <dbReference type="Rhea" id="RHEA-COMP:15547"/>
        <dbReference type="ChEBI" id="CHEBI:15378"/>
        <dbReference type="ChEBI" id="CHEBI:29969"/>
        <dbReference type="ChEBI" id="CHEBI:57856"/>
        <dbReference type="ChEBI" id="CHEBI:59789"/>
        <dbReference type="ChEBI" id="CHEBI:61961"/>
        <dbReference type="EC" id="2.1.1.354"/>
    </reaction>
</comment>
<evidence type="ECO:0000259" key="10">
    <source>
        <dbReference type="PROSITE" id="PS50280"/>
    </source>
</evidence>
<dbReference type="EMBL" id="JASCZI010152295">
    <property type="protein sequence ID" value="MED6175865.1"/>
    <property type="molecule type" value="Genomic_DNA"/>
</dbReference>
<name>A0ABU6VU18_9FABA</name>
<reference evidence="12 13" key="1">
    <citation type="journal article" date="2023" name="Plants (Basel)">
        <title>Bridging the Gap: Combining Genomics and Transcriptomics Approaches to Understand Stylosanthes scabra, an Orphan Legume from the Brazilian Caatinga.</title>
        <authorList>
            <person name="Ferreira-Neto J.R.C."/>
            <person name="da Silva M.D."/>
            <person name="Binneck E."/>
            <person name="de Melo N.F."/>
            <person name="da Silva R.H."/>
            <person name="de Melo A.L.T.M."/>
            <person name="Pandolfi V."/>
            <person name="Bustamante F.O."/>
            <person name="Brasileiro-Vidal A.C."/>
            <person name="Benko-Iseppon A.M."/>
        </authorList>
    </citation>
    <scope>NUCLEOTIDE SEQUENCE [LARGE SCALE GENOMIC DNA]</scope>
    <source>
        <tissue evidence="12">Leaves</tissue>
    </source>
</reference>
<dbReference type="Proteomes" id="UP001341840">
    <property type="component" value="Unassembled WGS sequence"/>
</dbReference>
<evidence type="ECO:0000256" key="5">
    <source>
        <dbReference type="ARBA" id="ARBA00022691"/>
    </source>
</evidence>
<keyword evidence="3" id="KW-0489">Methyltransferase</keyword>
<dbReference type="Gene3D" id="2.170.270.10">
    <property type="entry name" value="SET domain"/>
    <property type="match status" value="1"/>
</dbReference>
<evidence type="ECO:0000313" key="12">
    <source>
        <dbReference type="EMBL" id="MED6175865.1"/>
    </source>
</evidence>
<dbReference type="SUPFAM" id="SSF82199">
    <property type="entry name" value="SET domain"/>
    <property type="match status" value="1"/>
</dbReference>
<feature type="domain" description="SET" evidence="10">
    <location>
        <begin position="855"/>
        <end position="937"/>
    </location>
</feature>
<evidence type="ECO:0000313" key="13">
    <source>
        <dbReference type="Proteomes" id="UP001341840"/>
    </source>
</evidence>
<keyword evidence="6" id="KW-0156">Chromatin regulator</keyword>
<dbReference type="InterPro" id="IPR046341">
    <property type="entry name" value="SET_dom_sf"/>
</dbReference>
<organism evidence="12 13">
    <name type="scientific">Stylosanthes scabra</name>
    <dbReference type="NCBI Taxonomy" id="79078"/>
    <lineage>
        <taxon>Eukaryota</taxon>
        <taxon>Viridiplantae</taxon>
        <taxon>Streptophyta</taxon>
        <taxon>Embryophyta</taxon>
        <taxon>Tracheophyta</taxon>
        <taxon>Spermatophyta</taxon>
        <taxon>Magnoliopsida</taxon>
        <taxon>eudicotyledons</taxon>
        <taxon>Gunneridae</taxon>
        <taxon>Pentapetalae</taxon>
        <taxon>rosids</taxon>
        <taxon>fabids</taxon>
        <taxon>Fabales</taxon>
        <taxon>Fabaceae</taxon>
        <taxon>Papilionoideae</taxon>
        <taxon>50 kb inversion clade</taxon>
        <taxon>dalbergioids sensu lato</taxon>
        <taxon>Dalbergieae</taxon>
        <taxon>Pterocarpus clade</taxon>
        <taxon>Stylosanthes</taxon>
    </lineage>
</organism>
<dbReference type="Pfam" id="PF00856">
    <property type="entry name" value="SET"/>
    <property type="match status" value="1"/>
</dbReference>
<dbReference type="InterPro" id="IPR001214">
    <property type="entry name" value="SET_dom"/>
</dbReference>
<dbReference type="PROSITE" id="PS50280">
    <property type="entry name" value="SET"/>
    <property type="match status" value="1"/>
</dbReference>
<dbReference type="PANTHER" id="PTHR45814">
    <property type="entry name" value="HISTONE-LYSINE N-METHYLTRANSFERASE SETD1"/>
    <property type="match status" value="1"/>
</dbReference>
<feature type="non-terminal residue" evidence="12">
    <location>
        <position position="937"/>
    </location>
</feature>
<evidence type="ECO:0000256" key="7">
    <source>
        <dbReference type="ARBA" id="ARBA00023242"/>
    </source>
</evidence>
<proteinExistence type="predicted"/>
<dbReference type="InterPro" id="IPR035445">
    <property type="entry name" value="GYF-like_dom_sf"/>
</dbReference>
<comment type="subcellular location">
    <subcellularLocation>
        <location evidence="1">Nucleus</location>
    </subcellularLocation>
</comment>
<dbReference type="Gene3D" id="3.30.1490.40">
    <property type="match status" value="1"/>
</dbReference>
<evidence type="ECO:0000256" key="2">
    <source>
        <dbReference type="ARBA" id="ARBA00012182"/>
    </source>
</evidence>
<protein>
    <recommendedName>
        <fullName evidence="2">[histone H3]-lysine(4) N-trimethyltransferase</fullName>
        <ecNumber evidence="2">2.1.1.354</ecNumber>
    </recommendedName>
</protein>
<dbReference type="EC" id="2.1.1.354" evidence="2"/>
<evidence type="ECO:0000256" key="4">
    <source>
        <dbReference type="ARBA" id="ARBA00022679"/>
    </source>
</evidence>